<gene>
    <name evidence="2" type="ORF">EV383_0667</name>
</gene>
<reference evidence="2 3" key="1">
    <citation type="submission" date="2019-02" db="EMBL/GenBank/DDBJ databases">
        <title>Sequencing the genomes of 1000 actinobacteria strains.</title>
        <authorList>
            <person name="Klenk H.-P."/>
        </authorList>
    </citation>
    <scope>NUCLEOTIDE SEQUENCE [LARGE SCALE GENOMIC DNA]</scope>
    <source>
        <strain evidence="2 3">DSM 45779</strain>
    </source>
</reference>
<feature type="transmembrane region" description="Helical" evidence="1">
    <location>
        <begin position="115"/>
        <end position="141"/>
    </location>
</feature>
<evidence type="ECO:0000256" key="1">
    <source>
        <dbReference type="SAM" id="Phobius"/>
    </source>
</evidence>
<accession>A0A4Q7USN8</accession>
<organism evidence="2 3">
    <name type="scientific">Pseudonocardia sediminis</name>
    <dbReference type="NCBI Taxonomy" id="1397368"/>
    <lineage>
        <taxon>Bacteria</taxon>
        <taxon>Bacillati</taxon>
        <taxon>Actinomycetota</taxon>
        <taxon>Actinomycetes</taxon>
        <taxon>Pseudonocardiales</taxon>
        <taxon>Pseudonocardiaceae</taxon>
        <taxon>Pseudonocardia</taxon>
    </lineage>
</organism>
<dbReference type="EMBL" id="SHKL01000001">
    <property type="protein sequence ID" value="RZT83848.1"/>
    <property type="molecule type" value="Genomic_DNA"/>
</dbReference>
<feature type="transmembrane region" description="Helical" evidence="1">
    <location>
        <begin position="274"/>
        <end position="292"/>
    </location>
</feature>
<keyword evidence="1" id="KW-0472">Membrane</keyword>
<dbReference type="AlphaFoldDB" id="A0A4Q7USN8"/>
<dbReference type="Proteomes" id="UP000291591">
    <property type="component" value="Unassembled WGS sequence"/>
</dbReference>
<feature type="transmembrane region" description="Helical" evidence="1">
    <location>
        <begin position="148"/>
        <end position="166"/>
    </location>
</feature>
<feature type="transmembrane region" description="Helical" evidence="1">
    <location>
        <begin position="298"/>
        <end position="318"/>
    </location>
</feature>
<feature type="transmembrane region" description="Helical" evidence="1">
    <location>
        <begin position="247"/>
        <end position="267"/>
    </location>
</feature>
<feature type="transmembrane region" description="Helical" evidence="1">
    <location>
        <begin position="54"/>
        <end position="70"/>
    </location>
</feature>
<feature type="transmembrane region" description="Helical" evidence="1">
    <location>
        <begin position="77"/>
        <end position="95"/>
    </location>
</feature>
<evidence type="ECO:0008006" key="4">
    <source>
        <dbReference type="Google" id="ProtNLM"/>
    </source>
</evidence>
<evidence type="ECO:0000313" key="3">
    <source>
        <dbReference type="Proteomes" id="UP000291591"/>
    </source>
</evidence>
<protein>
    <recommendedName>
        <fullName evidence="4">4-amino-4-deoxy-L-arabinose transferase-like glycosyltransferase</fullName>
    </recommendedName>
</protein>
<keyword evidence="1" id="KW-1133">Transmembrane helix</keyword>
<feature type="transmembrane region" description="Helical" evidence="1">
    <location>
        <begin position="195"/>
        <end position="216"/>
    </location>
</feature>
<feature type="transmembrane region" description="Helical" evidence="1">
    <location>
        <begin position="172"/>
        <end position="188"/>
    </location>
</feature>
<name>A0A4Q7USN8_PSEST</name>
<sequence>MVAAGPALLVGAGLLLFGPAGLDDSYITFGVVDRLLATGAIANYNGDPVEQSSSLLHVLVLALVTVVTSLPVPVVGLVVGVLFGAATTVLAAVLAERMHPGSAVPSSLIVGTGAYLVHWSFGGLETSLAAFVLLLAGLVTVRALERGIDTGVLVAFAVVVLAQTLVRPEAGLVLVAGLIGTGVLLWRRPDAVRRVAVLVAVAAAVGVAVALVRWGWTGYPVPQPVVAKTGGPMLEAAQRGLTYADRWLLPPFMLVVIAVAVVGAFLLRGRRPAVEPVLWAFALAGVAAAVFSGGDLMMAGRLFVPSVAVLGLLAGVGFTRAAERYGRRAGAVLAVVLIAAQGLGLAQTTLYDSAGQPAWAPDLVVPGAPAGLDPPWVERRNRVHLRDAAFIPVVSAEIDRLRAKLGRPVLVGGGQAGMVMRYLALDDPDRLRYIDTNRLAGNELAPCDAFTAHTPIGAHLSYRDWMASPTRCGTPEPDLIFDLRPVRDELLATGRYVLVHEQADPVLPPGANVVTGTERVTGQFFAVRTDLFDGELPNG</sequence>
<keyword evidence="1" id="KW-0812">Transmembrane</keyword>
<keyword evidence="3" id="KW-1185">Reference proteome</keyword>
<feature type="transmembrane region" description="Helical" evidence="1">
    <location>
        <begin position="330"/>
        <end position="351"/>
    </location>
</feature>
<evidence type="ECO:0000313" key="2">
    <source>
        <dbReference type="EMBL" id="RZT83848.1"/>
    </source>
</evidence>
<proteinExistence type="predicted"/>
<comment type="caution">
    <text evidence="2">The sequence shown here is derived from an EMBL/GenBank/DDBJ whole genome shotgun (WGS) entry which is preliminary data.</text>
</comment>